<feature type="region of interest" description="Disordered" evidence="11">
    <location>
        <begin position="1624"/>
        <end position="1682"/>
    </location>
</feature>
<organism evidence="14 15">
    <name type="scientific">Opisthorchis viverrini</name>
    <name type="common">Southeast Asian liver fluke</name>
    <dbReference type="NCBI Taxonomy" id="6198"/>
    <lineage>
        <taxon>Eukaryota</taxon>
        <taxon>Metazoa</taxon>
        <taxon>Spiralia</taxon>
        <taxon>Lophotrochozoa</taxon>
        <taxon>Platyhelminthes</taxon>
        <taxon>Trematoda</taxon>
        <taxon>Digenea</taxon>
        <taxon>Opisthorchiida</taxon>
        <taxon>Opisthorchiata</taxon>
        <taxon>Opisthorchiidae</taxon>
        <taxon>Opisthorchis</taxon>
    </lineage>
</organism>
<keyword evidence="9" id="KW-0862">Zinc</keyword>
<evidence type="ECO:0000256" key="2">
    <source>
        <dbReference type="ARBA" id="ARBA00012483"/>
    </source>
</evidence>
<dbReference type="SMART" id="SM00184">
    <property type="entry name" value="RING"/>
    <property type="match status" value="1"/>
</dbReference>
<feature type="region of interest" description="Disordered" evidence="11">
    <location>
        <begin position="1132"/>
        <end position="1152"/>
    </location>
</feature>
<feature type="compositionally biased region" description="Basic residues" evidence="11">
    <location>
        <begin position="1487"/>
        <end position="1527"/>
    </location>
</feature>
<feature type="compositionally biased region" description="Polar residues" evidence="11">
    <location>
        <begin position="1402"/>
        <end position="1411"/>
    </location>
</feature>
<dbReference type="PANTHER" id="PTHR46803">
    <property type="entry name" value="E3 UBIQUITIN-PROTEIN LIGASE CHIP"/>
    <property type="match status" value="1"/>
</dbReference>
<dbReference type="Gene3D" id="3.30.40.10">
    <property type="entry name" value="Zinc/RING finger domain, C3HC4 (zinc finger)"/>
    <property type="match status" value="2"/>
</dbReference>
<feature type="compositionally biased region" description="Basic and acidic residues" evidence="11">
    <location>
        <begin position="1770"/>
        <end position="1781"/>
    </location>
</feature>
<dbReference type="PANTHER" id="PTHR46803:SF2">
    <property type="entry name" value="E3 UBIQUITIN-PROTEIN LIGASE CHIP"/>
    <property type="match status" value="1"/>
</dbReference>
<feature type="compositionally biased region" description="Low complexity" evidence="11">
    <location>
        <begin position="1755"/>
        <end position="1769"/>
    </location>
</feature>
<proteinExistence type="predicted"/>
<feature type="region of interest" description="Disordered" evidence="11">
    <location>
        <begin position="484"/>
        <end position="514"/>
    </location>
</feature>
<keyword evidence="15" id="KW-1185">Reference proteome</keyword>
<feature type="compositionally biased region" description="Basic and acidic residues" evidence="11">
    <location>
        <begin position="317"/>
        <end position="339"/>
    </location>
</feature>
<evidence type="ECO:0000256" key="7">
    <source>
        <dbReference type="ARBA" id="ARBA00022786"/>
    </source>
</evidence>
<dbReference type="GO" id="GO:0043161">
    <property type="term" value="P:proteasome-mediated ubiquitin-dependent protein catabolic process"/>
    <property type="evidence" value="ECO:0007669"/>
    <property type="project" value="TreeGrafter"/>
</dbReference>
<dbReference type="SUPFAM" id="SSF57850">
    <property type="entry name" value="RING/U-box"/>
    <property type="match status" value="2"/>
</dbReference>
<dbReference type="InterPro" id="IPR003613">
    <property type="entry name" value="Ubox_domain"/>
</dbReference>
<keyword evidence="4" id="KW-0479">Metal-binding</keyword>
<evidence type="ECO:0000256" key="1">
    <source>
        <dbReference type="ARBA" id="ARBA00000900"/>
    </source>
</evidence>
<dbReference type="PROSITE" id="PS50089">
    <property type="entry name" value="ZF_RING_2"/>
    <property type="match status" value="1"/>
</dbReference>
<keyword evidence="3" id="KW-0808">Transferase</keyword>
<feature type="region of interest" description="Disordered" evidence="11">
    <location>
        <begin position="1402"/>
        <end position="1438"/>
    </location>
</feature>
<dbReference type="GO" id="GO:0000209">
    <property type="term" value="P:protein polyubiquitination"/>
    <property type="evidence" value="ECO:0007669"/>
    <property type="project" value="TreeGrafter"/>
</dbReference>
<dbReference type="PROSITE" id="PS51698">
    <property type="entry name" value="U_BOX"/>
    <property type="match status" value="1"/>
</dbReference>
<feature type="region of interest" description="Disordered" evidence="11">
    <location>
        <begin position="1174"/>
        <end position="1227"/>
    </location>
</feature>
<protein>
    <recommendedName>
        <fullName evidence="2">RING-type E3 ubiquitin transferase</fullName>
        <ecNumber evidence="2">2.3.2.27</ecNumber>
    </recommendedName>
</protein>
<evidence type="ECO:0000256" key="9">
    <source>
        <dbReference type="ARBA" id="ARBA00022833"/>
    </source>
</evidence>
<feature type="compositionally biased region" description="Polar residues" evidence="11">
    <location>
        <begin position="1351"/>
        <end position="1367"/>
    </location>
</feature>
<evidence type="ECO:0000256" key="5">
    <source>
        <dbReference type="ARBA" id="ARBA00022737"/>
    </source>
</evidence>
<sequence length="1781" mass="197094">MILRLQDSKPKGEYTPMNTVVSRFGPENGTFFILPVVCHNTCSFGCSVAADPENLKLLSHRFFFQVDSRRQKREVPEYLCGRISFELMLDPVITPSGITYDRRSILAHLRKVGHFDPISHQPLTENQLIPNRIMKEITASPFVFLNVSTPEIDWDPGTTGAIRLGHLDSSRSSFGGGHIVGTIGASYISSSSSSSSSRSSSPVINPVRRSLRVETRRRTTAALQHSLGHTLSRRRPEVMDSTTRRGTRSWDDPSLASSSAQVRSAVSVNSKPMNRTRRRALLRSPIVRLILSSSNTSPPCQPDNSSQSSTSAVGQPTRERSSHRGLDDSIRILRIEGGDTTRPVRPRTTRSGTRATRTNPLARRRSQPTRTAAVPPNPTLEEAGSQLESQVAVDSEEFRAILNANRTNTGDGDDECVICLDPKANRSIVLPCMHTFCFECIYRWLCINPSCPLCKRLAHRIIHSILSDSDFTETLVSELQSQRSANGTHRLTGLPPGFELEEEGNSTTGGQQSHHHFHYHLEAAPVRFLDYLGGMTHHRTSAGPPLFIPPILIPSDSPLSRTSPIDTVLSGSANGSRHIPYRWSTEYESSAETHRSLLVDLVNNALRPRFSSLLDGLLLRQLVYVFGFDSLPVSEDPQLDRDISPRFLADNEAQRHRLEAFVRRELRVLAPWLAYQPNDSSSASALRDQPGEAVHEHAIPAVTSPLLCGAPGLLAETVELDSITSRVMQHFTNVSMTDDTALVELLSSFPSLRPPLVPATYLSHFASEVVQFARYTGTLEQYDSAVCLYRRRVSTALTSRLQDRSRSRRPDPRLAVYVASACWPRLRPGFAQPQGLITHPLNTWLLQRLFVHTVTGSTHPAQLSGTGEPPPTLPERIVFQALSTPNCHPNCVRLSNISRALLGALPSLARMRSQAAVRPVDSSASERYDNSQSPLGLNVSRRMTGAELYPNRLLYQRVLSELIDQARFSEALSEYFHQYLSAREQRNNTAPVDLTQPNGLETAEGHSNIVGNHLGSSRRTETVSGMLQPALKVHPLALRRLNGLLLLFTARIPGLGNGVASDDGDDEDWMSELLHMPLLQMTVPSTIVDLTSTRGRLSRARRRPVDVSTRQSNFSGADWTFLRQLPWDSISSTSERRSVPRPTVTAVDETSSVANSNVESILSCLHNQVSLNLPSAESHPETDQSEPPRSSRYSSPTLESGWRNPAPSCVVISSDSSSSSSSDEENRVVHINTVYPLTTDESGSETESNCTEVERRISHRQPLKSIQKGSNGVTCLQEPSLLENADVREIETDAGNLSLNQEPATSVSATEPVSPVVGNLGTPREEPMEVDERPEEGSVMATPVASGSKRPASSETPNSSNDAVSDLNSGLCPSKLARLEAYFSGLPREWQHILWLRANESFQSPSNTSRPSLPKRMRHSGTGGIRTRVSRSRSPVCVDDTDDSDCELLHEYISLDSDSYSSVYSSSSASSTCDSASPVPSLTDRTRHARSRSRIKRSSKHGSSRPHRRQSCRHCRKRRVRHHCRRSGHREQHSHSCCCISKLRRHRHHPTTSRRYHRDRRVHRPRRPPLNTPNSPILISDDDEEQQHNDNLLVSSTHTENACAQQQQLHPTLEGLVTLKTSDEALDGDSSVSHRTQRQLSSSMESTSTAKVVDKQVQDMSTSTNDLHSPPPSCTSSTIPALPIFEPPTIDDFYRFLERFDAHSNGEQPVEPSQPHAHSDEVMCSKPNVEPECSENGANPSSPHVFPTTSPHIDASAAPVASPSTSSPTYKKDLVFKHRRQ</sequence>
<feature type="domain" description="U-box" evidence="13">
    <location>
        <begin position="74"/>
        <end position="148"/>
    </location>
</feature>
<evidence type="ECO:0000256" key="10">
    <source>
        <dbReference type="PROSITE-ProRule" id="PRU00175"/>
    </source>
</evidence>
<dbReference type="EMBL" id="KV893635">
    <property type="protein sequence ID" value="OON19041.1"/>
    <property type="molecule type" value="Genomic_DNA"/>
</dbReference>
<keyword evidence="5" id="KW-0677">Repeat</keyword>
<evidence type="ECO:0000256" key="8">
    <source>
        <dbReference type="ARBA" id="ARBA00022803"/>
    </source>
</evidence>
<feature type="compositionally biased region" description="Polar residues" evidence="11">
    <location>
        <begin position="1736"/>
        <end position="1751"/>
    </location>
</feature>
<evidence type="ECO:0000313" key="14">
    <source>
        <dbReference type="EMBL" id="OON19041.1"/>
    </source>
</evidence>
<dbReference type="Pfam" id="PF13639">
    <property type="entry name" value="zf-RING_2"/>
    <property type="match status" value="1"/>
</dbReference>
<evidence type="ECO:0000256" key="3">
    <source>
        <dbReference type="ARBA" id="ARBA00022679"/>
    </source>
</evidence>
<dbReference type="CDD" id="cd23130">
    <property type="entry name" value="RING-HC_EHV1-like"/>
    <property type="match status" value="1"/>
</dbReference>
<dbReference type="Pfam" id="PF04564">
    <property type="entry name" value="U-box"/>
    <property type="match status" value="1"/>
</dbReference>
<dbReference type="GO" id="GO:0071218">
    <property type="term" value="P:cellular response to misfolded protein"/>
    <property type="evidence" value="ECO:0007669"/>
    <property type="project" value="TreeGrafter"/>
</dbReference>
<feature type="non-terminal residue" evidence="14">
    <location>
        <position position="1781"/>
    </location>
</feature>
<feature type="region of interest" description="Disordered" evidence="11">
    <location>
        <begin position="1298"/>
        <end position="1367"/>
    </location>
</feature>
<evidence type="ECO:0000313" key="15">
    <source>
        <dbReference type="Proteomes" id="UP000243686"/>
    </source>
</evidence>
<accession>A0A1S8WXA6</accession>
<dbReference type="GO" id="GO:0005737">
    <property type="term" value="C:cytoplasm"/>
    <property type="evidence" value="ECO:0007669"/>
    <property type="project" value="TreeGrafter"/>
</dbReference>
<feature type="region of interest" description="Disordered" evidence="11">
    <location>
        <begin position="1468"/>
        <end position="1527"/>
    </location>
</feature>
<dbReference type="InterPro" id="IPR017907">
    <property type="entry name" value="Znf_RING_CS"/>
</dbReference>
<feature type="compositionally biased region" description="Low complexity" evidence="11">
    <location>
        <begin position="190"/>
        <end position="201"/>
    </location>
</feature>
<dbReference type="GO" id="GO:0045862">
    <property type="term" value="P:positive regulation of proteolysis"/>
    <property type="evidence" value="ECO:0007669"/>
    <property type="project" value="TreeGrafter"/>
</dbReference>
<keyword evidence="8" id="KW-0802">TPR repeat</keyword>
<feature type="compositionally biased region" description="Basic residues" evidence="11">
    <location>
        <begin position="1548"/>
        <end position="1567"/>
    </location>
</feature>
<feature type="compositionally biased region" description="Low complexity" evidence="11">
    <location>
        <begin position="1468"/>
        <end position="1477"/>
    </location>
</feature>
<feature type="region of interest" description="Disordered" evidence="11">
    <location>
        <begin position="1704"/>
        <end position="1781"/>
    </location>
</feature>
<dbReference type="InterPro" id="IPR013083">
    <property type="entry name" value="Znf_RING/FYVE/PHD"/>
</dbReference>
<feature type="region of interest" description="Disordered" evidence="11">
    <location>
        <begin position="1548"/>
        <end position="1584"/>
    </location>
</feature>
<evidence type="ECO:0000256" key="6">
    <source>
        <dbReference type="ARBA" id="ARBA00022771"/>
    </source>
</evidence>
<dbReference type="PROSITE" id="PS00518">
    <property type="entry name" value="ZF_RING_1"/>
    <property type="match status" value="1"/>
</dbReference>
<comment type="catalytic activity">
    <reaction evidence="1">
        <text>S-ubiquitinyl-[E2 ubiquitin-conjugating enzyme]-L-cysteine + [acceptor protein]-L-lysine = [E2 ubiquitin-conjugating enzyme]-L-cysteine + N(6)-ubiquitinyl-[acceptor protein]-L-lysine.</text>
        <dbReference type="EC" id="2.3.2.27"/>
    </reaction>
</comment>
<evidence type="ECO:0000259" key="12">
    <source>
        <dbReference type="PROSITE" id="PS50089"/>
    </source>
</evidence>
<dbReference type="EC" id="2.3.2.27" evidence="2"/>
<gene>
    <name evidence="14" type="ORF">X801_05097</name>
</gene>
<keyword evidence="7" id="KW-0833">Ubl conjugation pathway</keyword>
<name>A0A1S8WXA6_OPIVI</name>
<dbReference type="GO" id="GO:0051087">
    <property type="term" value="F:protein-folding chaperone binding"/>
    <property type="evidence" value="ECO:0007669"/>
    <property type="project" value="TreeGrafter"/>
</dbReference>
<feature type="domain" description="RING-type" evidence="12">
    <location>
        <begin position="416"/>
        <end position="455"/>
    </location>
</feature>
<dbReference type="GO" id="GO:0006515">
    <property type="term" value="P:protein quality control for misfolded or incompletely synthesized proteins"/>
    <property type="evidence" value="ECO:0007669"/>
    <property type="project" value="TreeGrafter"/>
</dbReference>
<feature type="compositionally biased region" description="Polar residues" evidence="11">
    <location>
        <begin position="1658"/>
        <end position="1667"/>
    </location>
</feature>
<feature type="compositionally biased region" description="Polar residues" evidence="11">
    <location>
        <begin position="1298"/>
        <end position="1311"/>
    </location>
</feature>
<dbReference type="Proteomes" id="UP000243686">
    <property type="component" value="Unassembled WGS sequence"/>
</dbReference>
<evidence type="ECO:0000256" key="4">
    <source>
        <dbReference type="ARBA" id="ARBA00022723"/>
    </source>
</evidence>
<feature type="compositionally biased region" description="Low complexity" evidence="11">
    <location>
        <begin position="349"/>
        <end position="358"/>
    </location>
</feature>
<keyword evidence="6 10" id="KW-0863">Zinc-finger</keyword>
<feature type="compositionally biased region" description="Polar residues" evidence="11">
    <location>
        <begin position="291"/>
        <end position="314"/>
    </location>
</feature>
<dbReference type="CDD" id="cd16654">
    <property type="entry name" value="RING-Ubox_CHIP"/>
    <property type="match status" value="1"/>
</dbReference>
<feature type="compositionally biased region" description="Low complexity" evidence="11">
    <location>
        <begin position="254"/>
        <end position="270"/>
    </location>
</feature>
<reference evidence="14 15" key="1">
    <citation type="submission" date="2015-03" db="EMBL/GenBank/DDBJ databases">
        <title>Draft genome of the nematode, Opisthorchis viverrini.</title>
        <authorList>
            <person name="Mitreva M."/>
        </authorList>
    </citation>
    <scope>NUCLEOTIDE SEQUENCE [LARGE SCALE GENOMIC DNA]</scope>
    <source>
        <strain evidence="14">Khon Kaen</strain>
    </source>
</reference>
<feature type="compositionally biased region" description="Low complexity" evidence="11">
    <location>
        <begin position="1185"/>
        <end position="1196"/>
    </location>
</feature>
<dbReference type="InterPro" id="IPR001841">
    <property type="entry name" value="Znf_RING"/>
</dbReference>
<dbReference type="GO" id="GO:0061630">
    <property type="term" value="F:ubiquitin protein ligase activity"/>
    <property type="evidence" value="ECO:0007669"/>
    <property type="project" value="UniProtKB-EC"/>
</dbReference>
<feature type="region of interest" description="Disordered" evidence="11">
    <location>
        <begin position="190"/>
        <end position="381"/>
    </location>
</feature>
<feature type="compositionally biased region" description="Polar residues" evidence="11">
    <location>
        <begin position="1630"/>
        <end position="1650"/>
    </location>
</feature>
<evidence type="ECO:0000256" key="11">
    <source>
        <dbReference type="SAM" id="MobiDB-lite"/>
    </source>
</evidence>
<evidence type="ECO:0000259" key="13">
    <source>
        <dbReference type="PROSITE" id="PS51698"/>
    </source>
</evidence>
<dbReference type="InterPro" id="IPR045202">
    <property type="entry name" value="CHIP_RING-Ubox"/>
</dbReference>
<dbReference type="GO" id="GO:0008270">
    <property type="term" value="F:zinc ion binding"/>
    <property type="evidence" value="ECO:0007669"/>
    <property type="project" value="UniProtKB-KW"/>
</dbReference>
<dbReference type="SMART" id="SM00504">
    <property type="entry name" value="Ubox"/>
    <property type="match status" value="1"/>
</dbReference>